<dbReference type="GO" id="GO:0016020">
    <property type="term" value="C:membrane"/>
    <property type="evidence" value="ECO:0007669"/>
    <property type="project" value="TreeGrafter"/>
</dbReference>
<gene>
    <name evidence="3" type="ORF">SAMN05660686_04520</name>
</gene>
<proteinExistence type="inferred from homology"/>
<organism evidence="3 4">
    <name type="scientific">Thalassobaculum litoreum DSM 18839</name>
    <dbReference type="NCBI Taxonomy" id="1123362"/>
    <lineage>
        <taxon>Bacteria</taxon>
        <taxon>Pseudomonadati</taxon>
        <taxon>Pseudomonadota</taxon>
        <taxon>Alphaproteobacteria</taxon>
        <taxon>Rhodospirillales</taxon>
        <taxon>Thalassobaculaceae</taxon>
        <taxon>Thalassobaculum</taxon>
    </lineage>
</organism>
<evidence type="ECO:0000256" key="1">
    <source>
        <dbReference type="ARBA" id="ARBA00006484"/>
    </source>
</evidence>
<dbReference type="PANTHER" id="PTHR44196:SF1">
    <property type="entry name" value="DEHYDROGENASE_REDUCTASE SDR FAMILY MEMBER 7B"/>
    <property type="match status" value="1"/>
</dbReference>
<dbReference type="Proteomes" id="UP000198615">
    <property type="component" value="Unassembled WGS sequence"/>
</dbReference>
<dbReference type="Pfam" id="PF00106">
    <property type="entry name" value="adh_short"/>
    <property type="match status" value="1"/>
</dbReference>
<reference evidence="3 4" key="1">
    <citation type="submission" date="2016-10" db="EMBL/GenBank/DDBJ databases">
        <authorList>
            <person name="Varghese N."/>
            <person name="Submissions S."/>
        </authorList>
    </citation>
    <scope>NUCLEOTIDE SEQUENCE [LARGE SCALE GENOMIC DNA]</scope>
    <source>
        <strain evidence="3 4">DSM 18839</strain>
    </source>
</reference>
<evidence type="ECO:0000313" key="3">
    <source>
        <dbReference type="EMBL" id="SDG46939.1"/>
    </source>
</evidence>
<dbReference type="RefSeq" id="WP_028795205.1">
    <property type="nucleotide sequence ID" value="NZ_FNBW01000018.1"/>
</dbReference>
<evidence type="ECO:0000313" key="4">
    <source>
        <dbReference type="Proteomes" id="UP000198615"/>
    </source>
</evidence>
<dbReference type="SUPFAM" id="SSF51735">
    <property type="entry name" value="NAD(P)-binding Rossmann-fold domains"/>
    <property type="match status" value="1"/>
</dbReference>
<dbReference type="EMBL" id="FNBW01000018">
    <property type="protein sequence ID" value="SDG46939.1"/>
    <property type="molecule type" value="Genomic_DNA"/>
</dbReference>
<dbReference type="PANTHER" id="PTHR44196">
    <property type="entry name" value="DEHYDROGENASE/REDUCTASE SDR FAMILY MEMBER 7B"/>
    <property type="match status" value="1"/>
</dbReference>
<evidence type="ECO:0000256" key="2">
    <source>
        <dbReference type="ARBA" id="ARBA00023002"/>
    </source>
</evidence>
<sequence>MRSVDGMVAWITGAGTGIGEATARRLAGDGMTVVLSGRREEPLQTLAEAIRSDGGKAQVIALDITDRAAVLEAGKRIDADHGRLDLQFNNAGTNVTQRTWREAAADPSLLDGWDDVIDANIKGVYNGVAAALPIMLRQKDGVIATTSSWAGRFYSEVAGVAYGASKHAVMSLSFLIQREHGNDGIRSTAICPGEVRTPILDRRPKKLTPDELKQVIQPEDVADVVAFLAALSPGACLNEILMSPTFDRHKV</sequence>
<accession>A0A8G2BNN9</accession>
<dbReference type="Gene3D" id="3.40.50.720">
    <property type="entry name" value="NAD(P)-binding Rossmann-like Domain"/>
    <property type="match status" value="1"/>
</dbReference>
<dbReference type="PRINTS" id="PR00081">
    <property type="entry name" value="GDHRDH"/>
</dbReference>
<keyword evidence="2" id="KW-0560">Oxidoreductase</keyword>
<dbReference type="OrthoDB" id="9810734at2"/>
<name>A0A8G2BNN9_9PROT</name>
<dbReference type="GO" id="GO:0016491">
    <property type="term" value="F:oxidoreductase activity"/>
    <property type="evidence" value="ECO:0007669"/>
    <property type="project" value="UniProtKB-KW"/>
</dbReference>
<dbReference type="AlphaFoldDB" id="A0A8G2BNN9"/>
<protein>
    <submittedName>
        <fullName evidence="3">NADP-dependent 3-hydroxy acid dehydrogenase YdfG</fullName>
    </submittedName>
</protein>
<comment type="caution">
    <text evidence="3">The sequence shown here is derived from an EMBL/GenBank/DDBJ whole genome shotgun (WGS) entry which is preliminary data.</text>
</comment>
<dbReference type="InterPro" id="IPR036291">
    <property type="entry name" value="NAD(P)-bd_dom_sf"/>
</dbReference>
<keyword evidence="4" id="KW-1185">Reference proteome</keyword>
<comment type="similarity">
    <text evidence="1">Belongs to the short-chain dehydrogenases/reductases (SDR) family.</text>
</comment>
<dbReference type="CDD" id="cd05233">
    <property type="entry name" value="SDR_c"/>
    <property type="match status" value="1"/>
</dbReference>
<dbReference type="InterPro" id="IPR002347">
    <property type="entry name" value="SDR_fam"/>
</dbReference>